<reference evidence="11" key="3">
    <citation type="submission" date="2018-07" db="EMBL/GenBank/DDBJ databases">
        <title>WGS assembly of Glycine max.</title>
        <authorList>
            <person name="Schmutz J."/>
            <person name="Cannon S."/>
            <person name="Schlueter J."/>
            <person name="Ma J."/>
            <person name="Mitros T."/>
            <person name="Nelson W."/>
            <person name="Hyten D."/>
            <person name="Song Q."/>
            <person name="Thelen J."/>
            <person name="Cheng J."/>
            <person name="Xu D."/>
            <person name="Hellsten U."/>
            <person name="May G."/>
            <person name="Yu Y."/>
            <person name="Sakurai T."/>
            <person name="Umezawa T."/>
            <person name="Bhattacharyya M."/>
            <person name="Sandhu D."/>
            <person name="Valliyodan B."/>
            <person name="Lindquist E."/>
            <person name="Peto M."/>
            <person name="Grant D."/>
            <person name="Shu S."/>
            <person name="Goodstein D."/>
            <person name="Barry K."/>
            <person name="Futrell-Griggs M."/>
            <person name="Abernathy B."/>
            <person name="Du J."/>
            <person name="Tian Z."/>
            <person name="Zhu L."/>
            <person name="Gill N."/>
            <person name="Joshi T."/>
            <person name="Libault M."/>
            <person name="Sethuraman A."/>
            <person name="Zhang X."/>
            <person name="Shinozaki K."/>
            <person name="Nguyen H."/>
            <person name="Wing R."/>
            <person name="Cregan P."/>
            <person name="Specht J."/>
            <person name="Grimwood J."/>
            <person name="Rokhsar D."/>
            <person name="Stacey G."/>
            <person name="Shoemaker R."/>
            <person name="Jackson S."/>
        </authorList>
    </citation>
    <scope>NUCLEOTIDE SEQUENCE</scope>
    <source>
        <tissue evidence="11">Callus</tissue>
    </source>
</reference>
<reference evidence="11 12" key="1">
    <citation type="journal article" date="2010" name="Nature">
        <title>Genome sequence of the palaeopolyploid soybean.</title>
        <authorList>
            <person name="Schmutz J."/>
            <person name="Cannon S.B."/>
            <person name="Schlueter J."/>
            <person name="Ma J."/>
            <person name="Mitros T."/>
            <person name="Nelson W."/>
            <person name="Hyten D.L."/>
            <person name="Song Q."/>
            <person name="Thelen J.J."/>
            <person name="Cheng J."/>
            <person name="Xu D."/>
            <person name="Hellsten U."/>
            <person name="May G.D."/>
            <person name="Yu Y."/>
            <person name="Sakurai T."/>
            <person name="Umezawa T."/>
            <person name="Bhattacharyya M.K."/>
            <person name="Sandhu D."/>
            <person name="Valliyodan B."/>
            <person name="Lindquist E."/>
            <person name="Peto M."/>
            <person name="Grant D."/>
            <person name="Shu S."/>
            <person name="Goodstein D."/>
            <person name="Barry K."/>
            <person name="Futrell-Griggs M."/>
            <person name="Abernathy B."/>
            <person name="Du J."/>
            <person name="Tian Z."/>
            <person name="Zhu L."/>
            <person name="Gill N."/>
            <person name="Joshi T."/>
            <person name="Libault M."/>
            <person name="Sethuraman A."/>
            <person name="Zhang X.-C."/>
            <person name="Shinozaki K."/>
            <person name="Nguyen H.T."/>
            <person name="Wing R.A."/>
            <person name="Cregan P."/>
            <person name="Specht J."/>
            <person name="Grimwood J."/>
            <person name="Rokhsar D."/>
            <person name="Stacey G."/>
            <person name="Shoemaker R.C."/>
            <person name="Jackson S.A."/>
        </authorList>
    </citation>
    <scope>NUCLEOTIDE SEQUENCE</scope>
    <source>
        <strain evidence="12">cv. Williams 82</strain>
        <tissue evidence="11">Callus</tissue>
    </source>
</reference>
<sequence>MKTRKAILKFQLINQRADFSFGLFSGGLSNPRLVAVSNSISFANPKAPVYPRLALGRSWDEMTVTWTSGYDIDEGLLLNGNPPLLLVLYTLPHRPRPNNCDNSRGTSGECLQERSPLDPMDDAEVEDVDVGGVFGGFEDGLGDSLKRMLHVAAFVVSGHFAEFGWDARVALNIYGAFNGKEYIKAQKLSVTAYSIQDDALKTGELDYVNGATVVRYSISGNFLGLPVVTVPRDPSFIHTSFLKELWPNLRYTYKLEHMLSNDQLIKDLDYYDIVFHIEDMPYANGYTSQGDQFTAQVQEISSTVPYIIASGNHERDWPNTGSLFDTPDSGGECGVFAETMYYFPAENRAKFWYKADYGLFRFCVADSEHDWREGSEQYKFIEHCLATIDRKHQPWLIFSAHRPLDYSSNDWYGKEGSFEEPMGRESLQKLWQKYKVEIPFYGHVHNYERMCPIYQNQCVNQEKHQLLWHCERNNSCGCWWWGKSLVRLHTNTPYLESLQGSLDYGFGKLTGIQSFISLV</sequence>
<dbReference type="SUPFAM" id="SSF49363">
    <property type="entry name" value="Purple acid phosphatase, N-terminal domain"/>
    <property type="match status" value="1"/>
</dbReference>
<reference evidence="12" key="2">
    <citation type="submission" date="2018-02" db="UniProtKB">
        <authorList>
            <consortium name="EnsemblPlants"/>
        </authorList>
    </citation>
    <scope>IDENTIFICATION</scope>
    <source>
        <strain evidence="12">Williams 82</strain>
    </source>
</reference>
<dbReference type="Proteomes" id="UP000008827">
    <property type="component" value="Chromosome 4"/>
</dbReference>
<feature type="domain" description="Purple acid phosphatase Fn3-like" evidence="10">
    <location>
        <begin position="1"/>
        <end position="44"/>
    </location>
</feature>
<dbReference type="SMR" id="A0A0R0KHP8"/>
<evidence type="ECO:0000256" key="3">
    <source>
        <dbReference type="ARBA" id="ARBA00011738"/>
    </source>
</evidence>
<evidence type="ECO:0000313" key="11">
    <source>
        <dbReference type="EMBL" id="KRH63765.1"/>
    </source>
</evidence>
<dbReference type="Pfam" id="PF00149">
    <property type="entry name" value="Metallophos"/>
    <property type="match status" value="1"/>
</dbReference>
<dbReference type="EnsemblPlants" id="KRH63765">
    <property type="protein sequence ID" value="KRH63765"/>
    <property type="gene ID" value="GLYMA_04G195600"/>
</dbReference>
<protein>
    <recommendedName>
        <fullName evidence="7">Purple acid phosphatase</fullName>
        <ecNumber evidence="7">3.1.3.2</ecNumber>
    </recommendedName>
</protein>
<keyword evidence="5" id="KW-0862">Zinc</keyword>
<dbReference type="Gramene" id="KRH63765">
    <property type="protein sequence ID" value="KRH63765"/>
    <property type="gene ID" value="GLYMA_04G195600"/>
</dbReference>
<evidence type="ECO:0000259" key="10">
    <source>
        <dbReference type="Pfam" id="PF17808"/>
    </source>
</evidence>
<dbReference type="InterPro" id="IPR004843">
    <property type="entry name" value="Calcineurin-like_PHP"/>
</dbReference>
<keyword evidence="7" id="KW-0378">Hydrolase</keyword>
<dbReference type="InterPro" id="IPR029052">
    <property type="entry name" value="Metallo-depent_PP-like"/>
</dbReference>
<keyword evidence="4" id="KW-0732">Signal</keyword>
<comment type="cofactor">
    <cofactor evidence="1">
        <name>Fe cation</name>
        <dbReference type="ChEBI" id="CHEBI:24875"/>
    </cofactor>
</comment>
<gene>
    <name evidence="11" type="ORF">GLYMA_04G195600</name>
</gene>
<organism evidence="11">
    <name type="scientific">Glycine max</name>
    <name type="common">Soybean</name>
    <name type="synonym">Glycine hispida</name>
    <dbReference type="NCBI Taxonomy" id="3847"/>
    <lineage>
        <taxon>Eukaryota</taxon>
        <taxon>Viridiplantae</taxon>
        <taxon>Streptophyta</taxon>
        <taxon>Embryophyta</taxon>
        <taxon>Tracheophyta</taxon>
        <taxon>Spermatophyta</taxon>
        <taxon>Magnoliopsida</taxon>
        <taxon>eudicotyledons</taxon>
        <taxon>Gunneridae</taxon>
        <taxon>Pentapetalae</taxon>
        <taxon>rosids</taxon>
        <taxon>fabids</taxon>
        <taxon>Fabales</taxon>
        <taxon>Fabaceae</taxon>
        <taxon>Papilionoideae</taxon>
        <taxon>50 kb inversion clade</taxon>
        <taxon>NPAAA clade</taxon>
        <taxon>indigoferoid/millettioid clade</taxon>
        <taxon>Phaseoleae</taxon>
        <taxon>Glycine</taxon>
        <taxon>Glycine subgen. Soja</taxon>
    </lineage>
</organism>
<comment type="subunit">
    <text evidence="3">Homodimer.</text>
</comment>
<dbReference type="InParanoid" id="A0A0R0KHP8"/>
<name>A0A0R0KHP8_SOYBN</name>
<dbReference type="InterPro" id="IPR040974">
    <property type="entry name" value="Fn3_PAP"/>
</dbReference>
<evidence type="ECO:0000256" key="4">
    <source>
        <dbReference type="ARBA" id="ARBA00022729"/>
    </source>
</evidence>
<evidence type="ECO:0000256" key="2">
    <source>
        <dbReference type="ARBA" id="ARBA00008723"/>
    </source>
</evidence>
<proteinExistence type="inferred from homology"/>
<evidence type="ECO:0000256" key="8">
    <source>
        <dbReference type="SAM" id="MobiDB-lite"/>
    </source>
</evidence>
<accession>A0A0R0KHP8</accession>
<feature type="region of interest" description="Disordered" evidence="8">
    <location>
        <begin position="98"/>
        <end position="117"/>
    </location>
</feature>
<dbReference type="GO" id="GO:0046872">
    <property type="term" value="F:metal ion binding"/>
    <property type="evidence" value="ECO:0007669"/>
    <property type="project" value="InterPro"/>
</dbReference>
<evidence type="ECO:0000259" key="9">
    <source>
        <dbReference type="Pfam" id="PF00149"/>
    </source>
</evidence>
<dbReference type="STRING" id="3847.A0A0R0KHP8"/>
<feature type="domain" description="Calcineurin-like phosphoesterase" evidence="9">
    <location>
        <begin position="271"/>
        <end position="447"/>
    </location>
</feature>
<dbReference type="AlphaFoldDB" id="A0A0R0KHP8"/>
<dbReference type="PaxDb" id="3847-GLYMA04G37191.1"/>
<dbReference type="Pfam" id="PF17808">
    <property type="entry name" value="fn3_PAP"/>
    <property type="match status" value="1"/>
</dbReference>
<dbReference type="Gene3D" id="3.60.21.10">
    <property type="match status" value="1"/>
</dbReference>
<evidence type="ECO:0000313" key="12">
    <source>
        <dbReference type="EnsemblPlants" id="KRH63765"/>
    </source>
</evidence>
<evidence type="ECO:0000313" key="13">
    <source>
        <dbReference type="Proteomes" id="UP000008827"/>
    </source>
</evidence>
<dbReference type="PANTHER" id="PTHR45778">
    <property type="entry name" value="PURPLE ACID PHOSPHATASE-RELATED"/>
    <property type="match status" value="1"/>
</dbReference>
<dbReference type="EMBL" id="CM000837">
    <property type="protein sequence ID" value="KRH63765.1"/>
    <property type="molecule type" value="Genomic_DNA"/>
</dbReference>
<keyword evidence="6" id="KW-0325">Glycoprotein</keyword>
<comment type="catalytic activity">
    <reaction evidence="7">
        <text>a phosphate monoester + H2O = an alcohol + phosphate</text>
        <dbReference type="Rhea" id="RHEA:15017"/>
        <dbReference type="ChEBI" id="CHEBI:15377"/>
        <dbReference type="ChEBI" id="CHEBI:30879"/>
        <dbReference type="ChEBI" id="CHEBI:43474"/>
        <dbReference type="ChEBI" id="CHEBI:67140"/>
        <dbReference type="EC" id="3.1.3.2"/>
    </reaction>
</comment>
<keyword evidence="13" id="KW-1185">Reference proteome</keyword>
<evidence type="ECO:0000256" key="6">
    <source>
        <dbReference type="ARBA" id="ARBA00023180"/>
    </source>
</evidence>
<dbReference type="InterPro" id="IPR041792">
    <property type="entry name" value="MPP_PAP"/>
</dbReference>
<dbReference type="EC" id="3.1.3.2" evidence="7"/>
<evidence type="ECO:0000256" key="7">
    <source>
        <dbReference type="RuleBase" id="RU361203"/>
    </source>
</evidence>
<evidence type="ECO:0000256" key="5">
    <source>
        <dbReference type="ARBA" id="ARBA00022833"/>
    </source>
</evidence>
<dbReference type="InterPro" id="IPR008963">
    <property type="entry name" value="Purple_acid_Pase-like_N"/>
</dbReference>
<dbReference type="PANTHER" id="PTHR45778:SF40">
    <property type="entry name" value="PURPLE ACID PHOSPHATASE"/>
    <property type="match status" value="1"/>
</dbReference>
<dbReference type="GO" id="GO:0003993">
    <property type="term" value="F:acid phosphatase activity"/>
    <property type="evidence" value="ECO:0007669"/>
    <property type="project" value="UniProtKB-EC"/>
</dbReference>
<evidence type="ECO:0000256" key="1">
    <source>
        <dbReference type="ARBA" id="ARBA00001962"/>
    </source>
</evidence>
<dbReference type="SUPFAM" id="SSF56300">
    <property type="entry name" value="Metallo-dependent phosphatases"/>
    <property type="match status" value="1"/>
</dbReference>
<dbReference type="CDD" id="cd00839">
    <property type="entry name" value="MPP_PAPs"/>
    <property type="match status" value="1"/>
</dbReference>
<comment type="similarity">
    <text evidence="2 7">Belongs to the metallophosphoesterase superfamily. Purple acid phosphatase family.</text>
</comment>